<organism evidence="2">
    <name type="scientific">marine metagenome</name>
    <dbReference type="NCBI Taxonomy" id="408172"/>
    <lineage>
        <taxon>unclassified sequences</taxon>
        <taxon>metagenomes</taxon>
        <taxon>ecological metagenomes</taxon>
    </lineage>
</organism>
<evidence type="ECO:0000256" key="1">
    <source>
        <dbReference type="SAM" id="MobiDB-lite"/>
    </source>
</evidence>
<dbReference type="AlphaFoldDB" id="A0A381V482"/>
<gene>
    <name evidence="2" type="ORF">METZ01_LOCUS87635</name>
</gene>
<feature type="region of interest" description="Disordered" evidence="1">
    <location>
        <begin position="52"/>
        <end position="75"/>
    </location>
</feature>
<protein>
    <submittedName>
        <fullName evidence="2">Uncharacterized protein</fullName>
    </submittedName>
</protein>
<dbReference type="EMBL" id="UINC01007724">
    <property type="protein sequence ID" value="SVA34781.1"/>
    <property type="molecule type" value="Genomic_DNA"/>
</dbReference>
<reference evidence="2" key="1">
    <citation type="submission" date="2018-05" db="EMBL/GenBank/DDBJ databases">
        <authorList>
            <person name="Lanie J.A."/>
            <person name="Ng W.-L."/>
            <person name="Kazmierczak K.M."/>
            <person name="Andrzejewski T.M."/>
            <person name="Davidsen T.M."/>
            <person name="Wayne K.J."/>
            <person name="Tettelin H."/>
            <person name="Glass J.I."/>
            <person name="Rusch D."/>
            <person name="Podicherti R."/>
            <person name="Tsui H.-C.T."/>
            <person name="Winkler M.E."/>
        </authorList>
    </citation>
    <scope>NUCLEOTIDE SEQUENCE</scope>
</reference>
<evidence type="ECO:0000313" key="2">
    <source>
        <dbReference type="EMBL" id="SVA34781.1"/>
    </source>
</evidence>
<proteinExistence type="predicted"/>
<name>A0A381V482_9ZZZZ</name>
<accession>A0A381V482</accession>
<sequence length="75" mass="8831">MICESADLIRIAKKRNAGEDFDPKLHDDSDTVVDRLISIIVHEKIQLEKDKRMDQLDREESERQKKASKKFMESE</sequence>